<gene>
    <name evidence="2" type="ORF">EPI10_001817</name>
</gene>
<evidence type="ECO:0000313" key="3">
    <source>
        <dbReference type="Proteomes" id="UP000325315"/>
    </source>
</evidence>
<dbReference type="EMBL" id="SMMG02000007">
    <property type="protein sequence ID" value="KAA3466747.1"/>
    <property type="molecule type" value="Genomic_DNA"/>
</dbReference>
<evidence type="ECO:0000256" key="1">
    <source>
        <dbReference type="SAM" id="MobiDB-lite"/>
    </source>
</evidence>
<accession>A0A5B6VCD4</accession>
<dbReference type="PANTHER" id="PTHR34560:SF1">
    <property type="entry name" value="START DOMAIN-CONTAINING PROTEIN"/>
    <property type="match status" value="1"/>
</dbReference>
<protein>
    <submittedName>
        <fullName evidence="2">START-2 domain protein</fullName>
    </submittedName>
</protein>
<reference evidence="3" key="1">
    <citation type="journal article" date="2019" name="Plant Biotechnol. J.">
        <title>Genome sequencing of the Australian wild diploid species Gossypium australe highlights disease resistance and delayed gland morphogenesis.</title>
        <authorList>
            <person name="Cai Y."/>
            <person name="Cai X."/>
            <person name="Wang Q."/>
            <person name="Wang P."/>
            <person name="Zhang Y."/>
            <person name="Cai C."/>
            <person name="Xu Y."/>
            <person name="Wang K."/>
            <person name="Zhou Z."/>
            <person name="Wang C."/>
            <person name="Geng S."/>
            <person name="Li B."/>
            <person name="Dong Q."/>
            <person name="Hou Y."/>
            <person name="Wang H."/>
            <person name="Ai P."/>
            <person name="Liu Z."/>
            <person name="Yi F."/>
            <person name="Sun M."/>
            <person name="An G."/>
            <person name="Cheng J."/>
            <person name="Zhang Y."/>
            <person name="Shi Q."/>
            <person name="Xie Y."/>
            <person name="Shi X."/>
            <person name="Chang Y."/>
            <person name="Huang F."/>
            <person name="Chen Y."/>
            <person name="Hong S."/>
            <person name="Mi L."/>
            <person name="Sun Q."/>
            <person name="Zhang L."/>
            <person name="Zhou B."/>
            <person name="Peng R."/>
            <person name="Zhang X."/>
            <person name="Liu F."/>
        </authorList>
    </citation>
    <scope>NUCLEOTIDE SEQUENCE [LARGE SCALE GENOMIC DNA]</scope>
    <source>
        <strain evidence="3">cv. PA1801</strain>
    </source>
</reference>
<name>A0A5B6VCD4_9ROSI</name>
<dbReference type="OrthoDB" id="17317at2759"/>
<proteinExistence type="predicted"/>
<sequence length="293" mass="32778">MLLGLESECQIRTVASVSNRDKDYSKALGDPLFVLIREALYASNKSGEVLEVHEPKSEALLLRNESLIERTQDDTHDIGKKVCANDHAVEISPQKEQDTVIKSFGEIEEEETEGSTQPEEGDNITFDANGVNDKRKISIRPEVQDALRTLDKVISLVRQHGFNSRTSFSDEETANLKEGAVYLKAEDNVKATSEQFAENLEMTLRKSQNSSDINDTRDEDSNSFAREANHNKEVPVSPLPNVSKPFETDQVALSSYRNGTFEVNGFHENGLSEVKKLSNRRKHRLGCFGFNTG</sequence>
<organism evidence="2 3">
    <name type="scientific">Gossypium australe</name>
    <dbReference type="NCBI Taxonomy" id="47621"/>
    <lineage>
        <taxon>Eukaryota</taxon>
        <taxon>Viridiplantae</taxon>
        <taxon>Streptophyta</taxon>
        <taxon>Embryophyta</taxon>
        <taxon>Tracheophyta</taxon>
        <taxon>Spermatophyta</taxon>
        <taxon>Magnoliopsida</taxon>
        <taxon>eudicotyledons</taxon>
        <taxon>Gunneridae</taxon>
        <taxon>Pentapetalae</taxon>
        <taxon>rosids</taxon>
        <taxon>malvids</taxon>
        <taxon>Malvales</taxon>
        <taxon>Malvaceae</taxon>
        <taxon>Malvoideae</taxon>
        <taxon>Gossypium</taxon>
    </lineage>
</organism>
<keyword evidence="3" id="KW-1185">Reference proteome</keyword>
<feature type="region of interest" description="Disordered" evidence="1">
    <location>
        <begin position="107"/>
        <end position="129"/>
    </location>
</feature>
<dbReference type="Proteomes" id="UP000325315">
    <property type="component" value="Unassembled WGS sequence"/>
</dbReference>
<dbReference type="PANTHER" id="PTHR34560">
    <property type="entry name" value="POLYKETIDE CYCLASE/DEHYDRASE/LIPID TRANSPORT SUPERFAMILY PROTEIN"/>
    <property type="match status" value="1"/>
</dbReference>
<dbReference type="AlphaFoldDB" id="A0A5B6VCD4"/>
<comment type="caution">
    <text evidence="2">The sequence shown here is derived from an EMBL/GenBank/DDBJ whole genome shotgun (WGS) entry which is preliminary data.</text>
</comment>
<evidence type="ECO:0000313" key="2">
    <source>
        <dbReference type="EMBL" id="KAA3466747.1"/>
    </source>
</evidence>